<sequence>MQEKSLETTTEDIRLGIIDAAEARFRVYGLSKTTMAEIACDTGMSAANLYRYFKNKQDIAAACAQRCIGTQVDLLREVVRRPGLNAADKLESSALEMLRYTWETTHDQPKINELVNHVIMEHSNIVHDKIRESCSLLAEVLAQGNESGEFAIDDVVKTAETVYDAFKMFHVPIFMSLYEYGELVSRAQDVVALLLSGLRRRD</sequence>
<reference evidence="5" key="1">
    <citation type="submission" date="2018-06" db="EMBL/GenBank/DDBJ databases">
        <authorList>
            <person name="Zhirakovskaya E."/>
        </authorList>
    </citation>
    <scope>NUCLEOTIDE SEQUENCE</scope>
</reference>
<dbReference type="PANTHER" id="PTHR30055">
    <property type="entry name" value="HTH-TYPE TRANSCRIPTIONAL REGULATOR RUTR"/>
    <property type="match status" value="1"/>
</dbReference>
<feature type="domain" description="HTH tetR-type" evidence="4">
    <location>
        <begin position="11"/>
        <end position="71"/>
    </location>
</feature>
<keyword evidence="3" id="KW-0804">Transcription</keyword>
<keyword evidence="1" id="KW-0805">Transcription regulation</keyword>
<organism evidence="5">
    <name type="scientific">hydrothermal vent metagenome</name>
    <dbReference type="NCBI Taxonomy" id="652676"/>
    <lineage>
        <taxon>unclassified sequences</taxon>
        <taxon>metagenomes</taxon>
        <taxon>ecological metagenomes</taxon>
    </lineage>
</organism>
<dbReference type="InterPro" id="IPR036271">
    <property type="entry name" value="Tet_transcr_reg_TetR-rel_C_sf"/>
</dbReference>
<accession>A0A3B1AVU6</accession>
<dbReference type="InterPro" id="IPR050109">
    <property type="entry name" value="HTH-type_TetR-like_transc_reg"/>
</dbReference>
<dbReference type="InterPro" id="IPR041478">
    <property type="entry name" value="TetR_C_27"/>
</dbReference>
<dbReference type="InterPro" id="IPR009057">
    <property type="entry name" value="Homeodomain-like_sf"/>
</dbReference>
<dbReference type="PRINTS" id="PR00455">
    <property type="entry name" value="HTHTETR"/>
</dbReference>
<evidence type="ECO:0000313" key="5">
    <source>
        <dbReference type="EMBL" id="VAX10156.1"/>
    </source>
</evidence>
<dbReference type="InterPro" id="IPR001647">
    <property type="entry name" value="HTH_TetR"/>
</dbReference>
<keyword evidence="2" id="KW-0238">DNA-binding</keyword>
<dbReference type="PROSITE" id="PS50977">
    <property type="entry name" value="HTH_TETR_2"/>
    <property type="match status" value="1"/>
</dbReference>
<protein>
    <recommendedName>
        <fullName evidence="4">HTH tetR-type domain-containing protein</fullName>
    </recommendedName>
</protein>
<proteinExistence type="predicted"/>
<dbReference type="AlphaFoldDB" id="A0A3B1AVU6"/>
<dbReference type="Pfam" id="PF00440">
    <property type="entry name" value="TetR_N"/>
    <property type="match status" value="1"/>
</dbReference>
<dbReference type="Pfam" id="PF17935">
    <property type="entry name" value="TetR_C_27"/>
    <property type="match status" value="1"/>
</dbReference>
<evidence type="ECO:0000256" key="2">
    <source>
        <dbReference type="ARBA" id="ARBA00023125"/>
    </source>
</evidence>
<dbReference type="SUPFAM" id="SSF46689">
    <property type="entry name" value="Homeodomain-like"/>
    <property type="match status" value="1"/>
</dbReference>
<evidence type="ECO:0000256" key="1">
    <source>
        <dbReference type="ARBA" id="ARBA00023015"/>
    </source>
</evidence>
<gene>
    <name evidence="5" type="ORF">MNBD_GAMMA25-632</name>
</gene>
<evidence type="ECO:0000259" key="4">
    <source>
        <dbReference type="PROSITE" id="PS50977"/>
    </source>
</evidence>
<evidence type="ECO:0000256" key="3">
    <source>
        <dbReference type="ARBA" id="ARBA00023163"/>
    </source>
</evidence>
<dbReference type="Gene3D" id="1.10.357.10">
    <property type="entry name" value="Tetracycline Repressor, domain 2"/>
    <property type="match status" value="1"/>
</dbReference>
<dbReference type="EMBL" id="UOFY01000046">
    <property type="protein sequence ID" value="VAX10156.1"/>
    <property type="molecule type" value="Genomic_DNA"/>
</dbReference>
<dbReference type="GO" id="GO:0003700">
    <property type="term" value="F:DNA-binding transcription factor activity"/>
    <property type="evidence" value="ECO:0007669"/>
    <property type="project" value="TreeGrafter"/>
</dbReference>
<dbReference type="SUPFAM" id="SSF48498">
    <property type="entry name" value="Tetracyclin repressor-like, C-terminal domain"/>
    <property type="match status" value="1"/>
</dbReference>
<name>A0A3B1AVU6_9ZZZZ</name>
<dbReference type="PANTHER" id="PTHR30055:SF151">
    <property type="entry name" value="TRANSCRIPTIONAL REGULATORY PROTEIN"/>
    <property type="match status" value="1"/>
</dbReference>
<dbReference type="GO" id="GO:0000976">
    <property type="term" value="F:transcription cis-regulatory region binding"/>
    <property type="evidence" value="ECO:0007669"/>
    <property type="project" value="TreeGrafter"/>
</dbReference>